<comment type="similarity">
    <text evidence="4">Belongs to the cytochrome P450 family.</text>
</comment>
<accession>A0ABR3A267</accession>
<keyword evidence="5" id="KW-0349">Heme</keyword>
<keyword evidence="6" id="KW-0812">Transmembrane</keyword>
<dbReference type="PRINTS" id="PR00385">
    <property type="entry name" value="P450"/>
</dbReference>
<protein>
    <recommendedName>
        <fullName evidence="15">Cytochrome P450</fullName>
    </recommendedName>
</protein>
<evidence type="ECO:0000256" key="2">
    <source>
        <dbReference type="ARBA" id="ARBA00004370"/>
    </source>
</evidence>
<dbReference type="PANTHER" id="PTHR24305">
    <property type="entry name" value="CYTOCHROME P450"/>
    <property type="match status" value="1"/>
</dbReference>
<evidence type="ECO:0000256" key="7">
    <source>
        <dbReference type="ARBA" id="ARBA00022723"/>
    </source>
</evidence>
<evidence type="ECO:0000256" key="5">
    <source>
        <dbReference type="ARBA" id="ARBA00022617"/>
    </source>
</evidence>
<dbReference type="InterPro" id="IPR002401">
    <property type="entry name" value="Cyt_P450_E_grp-I"/>
</dbReference>
<comment type="pathway">
    <text evidence="3">Secondary metabolite biosynthesis; terpenoid biosynthesis.</text>
</comment>
<comment type="subcellular location">
    <subcellularLocation>
        <location evidence="2">Membrane</location>
    </subcellularLocation>
</comment>
<keyword evidence="11" id="KW-0503">Monooxygenase</keyword>
<name>A0ABR3A267_9AGAR</name>
<evidence type="ECO:0000256" key="3">
    <source>
        <dbReference type="ARBA" id="ARBA00004721"/>
    </source>
</evidence>
<evidence type="ECO:0000256" key="8">
    <source>
        <dbReference type="ARBA" id="ARBA00022989"/>
    </source>
</evidence>
<reference evidence="13 14" key="1">
    <citation type="submission" date="2024-05" db="EMBL/GenBank/DDBJ databases">
        <title>A draft genome resource for the thread blight pathogen Marasmius tenuissimus strain MS-2.</title>
        <authorList>
            <person name="Yulfo-Soto G.E."/>
            <person name="Baruah I.K."/>
            <person name="Amoako-Attah I."/>
            <person name="Bukari Y."/>
            <person name="Meinhardt L.W."/>
            <person name="Bailey B.A."/>
            <person name="Cohen S.P."/>
        </authorList>
    </citation>
    <scope>NUCLEOTIDE SEQUENCE [LARGE SCALE GENOMIC DNA]</scope>
    <source>
        <strain evidence="13 14">MS-2</strain>
    </source>
</reference>
<proteinExistence type="inferred from homology"/>
<evidence type="ECO:0000256" key="9">
    <source>
        <dbReference type="ARBA" id="ARBA00023002"/>
    </source>
</evidence>
<evidence type="ECO:0000256" key="12">
    <source>
        <dbReference type="ARBA" id="ARBA00023136"/>
    </source>
</evidence>
<evidence type="ECO:0000256" key="10">
    <source>
        <dbReference type="ARBA" id="ARBA00023004"/>
    </source>
</evidence>
<evidence type="ECO:0000256" key="11">
    <source>
        <dbReference type="ARBA" id="ARBA00023033"/>
    </source>
</evidence>
<organism evidence="13 14">
    <name type="scientific">Marasmius tenuissimus</name>
    <dbReference type="NCBI Taxonomy" id="585030"/>
    <lineage>
        <taxon>Eukaryota</taxon>
        <taxon>Fungi</taxon>
        <taxon>Dikarya</taxon>
        <taxon>Basidiomycota</taxon>
        <taxon>Agaricomycotina</taxon>
        <taxon>Agaricomycetes</taxon>
        <taxon>Agaricomycetidae</taxon>
        <taxon>Agaricales</taxon>
        <taxon>Marasmiineae</taxon>
        <taxon>Marasmiaceae</taxon>
        <taxon>Marasmius</taxon>
    </lineage>
</organism>
<keyword evidence="8" id="KW-1133">Transmembrane helix</keyword>
<evidence type="ECO:0000256" key="6">
    <source>
        <dbReference type="ARBA" id="ARBA00022692"/>
    </source>
</evidence>
<dbReference type="InterPro" id="IPR050121">
    <property type="entry name" value="Cytochrome_P450_monoxygenase"/>
</dbReference>
<comment type="caution">
    <text evidence="13">The sequence shown here is derived from an EMBL/GenBank/DDBJ whole genome shotgun (WGS) entry which is preliminary data.</text>
</comment>
<dbReference type="InterPro" id="IPR036396">
    <property type="entry name" value="Cyt_P450_sf"/>
</dbReference>
<dbReference type="PANTHER" id="PTHR24305:SF166">
    <property type="entry name" value="CYTOCHROME P450 12A4, MITOCHONDRIAL-RELATED"/>
    <property type="match status" value="1"/>
</dbReference>
<comment type="cofactor">
    <cofactor evidence="1">
        <name>heme</name>
        <dbReference type="ChEBI" id="CHEBI:30413"/>
    </cofactor>
</comment>
<evidence type="ECO:0000313" key="13">
    <source>
        <dbReference type="EMBL" id="KAL0066657.1"/>
    </source>
</evidence>
<dbReference type="Pfam" id="PF00067">
    <property type="entry name" value="p450"/>
    <property type="match status" value="1"/>
</dbReference>
<evidence type="ECO:0000313" key="14">
    <source>
        <dbReference type="Proteomes" id="UP001437256"/>
    </source>
</evidence>
<dbReference type="PRINTS" id="PR00463">
    <property type="entry name" value="EP450I"/>
</dbReference>
<keyword evidence="14" id="KW-1185">Reference proteome</keyword>
<evidence type="ECO:0008006" key="15">
    <source>
        <dbReference type="Google" id="ProtNLM"/>
    </source>
</evidence>
<sequence>MSLILQLCMIPLAGGFIALIVRARRLSLKFLQGPPSPSLLLGYEMQMNRVRKVGSLEDSWFGQYGSAFKLPGCYGEDMLMIADPRGLQYILHKSAYRFKRPTDLRHEGTKLFGPGIATVNGEVHQRQRKILNPSFSATQVKSFTQIFSLAARSLTLKWRAEIEGGKEVLDTVRYLPNMTLDALGESFFGYDFGAMDGKESSELCDIIRDLFVDSVDSNQIDSLLRALHRFSPKWVLRLLDSRKTKEDRRFAHWLTTSKAVAEDLVKSRMESGDSVEKDNGFMSVLSRALYTNDPGKALSSEEALSQMATIIFAGHETSASSLTWILYELARHPHYQEKLHQEFKDLRKQTGNEQELSSRDVEGLTYLNAVIKESLRLHPIVSEIVREAAVDDVIPLDYPVLGTSGAMLSEIPVAKGQRVVASIVQYNRLTEVWGEDADIFNPERFVNIKTPTTLGVFGNLLTFSGGVQGCIGWRFAVLEIQIVLATLIESFVFSMPKGVEVDGVQLGLIVPMVKDSWKDGTKMPLRLALR</sequence>
<evidence type="ECO:0000256" key="4">
    <source>
        <dbReference type="ARBA" id="ARBA00010617"/>
    </source>
</evidence>
<gene>
    <name evidence="13" type="ORF">AAF712_006260</name>
</gene>
<dbReference type="EMBL" id="JBBXMP010000033">
    <property type="protein sequence ID" value="KAL0066657.1"/>
    <property type="molecule type" value="Genomic_DNA"/>
</dbReference>
<dbReference type="Proteomes" id="UP001437256">
    <property type="component" value="Unassembled WGS sequence"/>
</dbReference>
<keyword evidence="10" id="KW-0408">Iron</keyword>
<keyword evidence="9" id="KW-0560">Oxidoreductase</keyword>
<dbReference type="Gene3D" id="1.10.630.10">
    <property type="entry name" value="Cytochrome P450"/>
    <property type="match status" value="1"/>
</dbReference>
<evidence type="ECO:0000256" key="1">
    <source>
        <dbReference type="ARBA" id="ARBA00001971"/>
    </source>
</evidence>
<dbReference type="SUPFAM" id="SSF48264">
    <property type="entry name" value="Cytochrome P450"/>
    <property type="match status" value="1"/>
</dbReference>
<keyword evidence="12" id="KW-0472">Membrane</keyword>
<dbReference type="InterPro" id="IPR001128">
    <property type="entry name" value="Cyt_P450"/>
</dbReference>
<keyword evidence="7" id="KW-0479">Metal-binding</keyword>